<accession>A0AC60QHJ4</accession>
<dbReference type="Proteomes" id="UP000805193">
    <property type="component" value="Unassembled WGS sequence"/>
</dbReference>
<comment type="caution">
    <text evidence="1">The sequence shown here is derived from an EMBL/GenBank/DDBJ whole genome shotgun (WGS) entry which is preliminary data.</text>
</comment>
<proteinExistence type="predicted"/>
<evidence type="ECO:0000313" key="1">
    <source>
        <dbReference type="EMBL" id="KAG0432709.1"/>
    </source>
</evidence>
<protein>
    <submittedName>
        <fullName evidence="1">Uncharacterized protein</fullName>
    </submittedName>
</protein>
<organism evidence="1 2">
    <name type="scientific">Ixodes persulcatus</name>
    <name type="common">Taiga tick</name>
    <dbReference type="NCBI Taxonomy" id="34615"/>
    <lineage>
        <taxon>Eukaryota</taxon>
        <taxon>Metazoa</taxon>
        <taxon>Ecdysozoa</taxon>
        <taxon>Arthropoda</taxon>
        <taxon>Chelicerata</taxon>
        <taxon>Arachnida</taxon>
        <taxon>Acari</taxon>
        <taxon>Parasitiformes</taxon>
        <taxon>Ixodida</taxon>
        <taxon>Ixodoidea</taxon>
        <taxon>Ixodidae</taxon>
        <taxon>Ixodinae</taxon>
        <taxon>Ixodes</taxon>
    </lineage>
</organism>
<feature type="non-terminal residue" evidence="1">
    <location>
        <position position="1"/>
    </location>
</feature>
<keyword evidence="2" id="KW-1185">Reference proteome</keyword>
<reference evidence="1 2" key="1">
    <citation type="journal article" date="2020" name="Cell">
        <title>Large-Scale Comparative Analyses of Tick Genomes Elucidate Their Genetic Diversity and Vector Capacities.</title>
        <authorList>
            <consortium name="Tick Genome and Microbiome Consortium (TIGMIC)"/>
            <person name="Jia N."/>
            <person name="Wang J."/>
            <person name="Shi W."/>
            <person name="Du L."/>
            <person name="Sun Y."/>
            <person name="Zhan W."/>
            <person name="Jiang J.F."/>
            <person name="Wang Q."/>
            <person name="Zhang B."/>
            <person name="Ji P."/>
            <person name="Bell-Sakyi L."/>
            <person name="Cui X.M."/>
            <person name="Yuan T.T."/>
            <person name="Jiang B.G."/>
            <person name="Yang W.F."/>
            <person name="Lam T.T."/>
            <person name="Chang Q.C."/>
            <person name="Ding S.J."/>
            <person name="Wang X.J."/>
            <person name="Zhu J.G."/>
            <person name="Ruan X.D."/>
            <person name="Zhao L."/>
            <person name="Wei J.T."/>
            <person name="Ye R.Z."/>
            <person name="Que T.C."/>
            <person name="Du C.H."/>
            <person name="Zhou Y.H."/>
            <person name="Cheng J.X."/>
            <person name="Dai P.F."/>
            <person name="Guo W.B."/>
            <person name="Han X.H."/>
            <person name="Huang E.J."/>
            <person name="Li L.F."/>
            <person name="Wei W."/>
            <person name="Gao Y.C."/>
            <person name="Liu J.Z."/>
            <person name="Shao H.Z."/>
            <person name="Wang X."/>
            <person name="Wang C.C."/>
            <person name="Yang T.C."/>
            <person name="Huo Q.B."/>
            <person name="Li W."/>
            <person name="Chen H.Y."/>
            <person name="Chen S.E."/>
            <person name="Zhou L.G."/>
            <person name="Ni X.B."/>
            <person name="Tian J.H."/>
            <person name="Sheng Y."/>
            <person name="Liu T."/>
            <person name="Pan Y.S."/>
            <person name="Xia L.Y."/>
            <person name="Li J."/>
            <person name="Zhao F."/>
            <person name="Cao W.C."/>
        </authorList>
    </citation>
    <scope>NUCLEOTIDE SEQUENCE [LARGE SCALE GENOMIC DNA]</scope>
    <source>
        <strain evidence="1">Iper-2018</strain>
    </source>
</reference>
<sequence length="160" mass="18928">LKRQAIEDSEETPEKKLCLLSDGTRTFDYSLGPQKDVYLGETFFTTVTYRKKRPGDIPIVFKSTKAQSFWQVNPNRIRNKIVTTAQEKKNTLDRRYAVSAAKGMDAWLMRVASRGRQRCKGHHRQRHSRLRPHPRYHHDILHGFLYASQEYATQRRRQRL</sequence>
<evidence type="ECO:0000313" key="2">
    <source>
        <dbReference type="Proteomes" id="UP000805193"/>
    </source>
</evidence>
<name>A0AC60QHJ4_IXOPE</name>
<gene>
    <name evidence="1" type="ORF">HPB47_020577</name>
</gene>
<dbReference type="EMBL" id="JABSTQ010009124">
    <property type="protein sequence ID" value="KAG0432709.1"/>
    <property type="molecule type" value="Genomic_DNA"/>
</dbReference>